<dbReference type="PANTHER" id="PTHR31809:SF0">
    <property type="entry name" value="BUD13 HOMOLOG"/>
    <property type="match status" value="1"/>
</dbReference>
<sequence length="326" mass="36849">MSDLKAYLAANYMSGPKADAILARSGDPTLKKRKKKKKEEDYIGGGYIKGEGLVLRDEDELKREIDDDVDLDDPDAPVVGKGLATFQKSTSKWNTVASSSSLRPSISTSTEAGPSSPPPYIKPDPDASPPPPVQITKRKGGLRTAAQLREEEEQAAAARSPSPEQEGRPDPTQTVHRDASGRIVDVKKLKEEEKRKAEEEKRKAREREEWTKGLVQRKAREERSKEEREMGERDVARYANDTRMNREMREVERWNDPAAEFLTKRKKKGPRRPTYKGPYGPNRFGIPPGYRWDGVDRGNGFEAKYFQYQNTAARRQVAADQMTEDV</sequence>
<comment type="caution">
    <text evidence="3">The sequence shown here is derived from an EMBL/GenBank/DDBJ whole genome shotgun (WGS) entry which is preliminary data.</text>
</comment>
<dbReference type="AlphaFoldDB" id="A0A4Q1BLF0"/>
<reference evidence="3 4" key="1">
    <citation type="submission" date="2016-06" db="EMBL/GenBank/DDBJ databases">
        <title>Evolution of pathogenesis and genome organization in the Tremellales.</title>
        <authorList>
            <person name="Cuomo C."/>
            <person name="Litvintseva A."/>
            <person name="Heitman J."/>
            <person name="Chen Y."/>
            <person name="Sun S."/>
            <person name="Springer D."/>
            <person name="Dromer F."/>
            <person name="Young S."/>
            <person name="Zeng Q."/>
            <person name="Chapman S."/>
            <person name="Gujja S."/>
            <person name="Saif S."/>
            <person name="Birren B."/>
        </authorList>
    </citation>
    <scope>NUCLEOTIDE SEQUENCE [LARGE SCALE GENOMIC DNA]</scope>
    <source>
        <strain evidence="3 4">ATCC 28783</strain>
    </source>
</reference>
<proteinExistence type="inferred from homology"/>
<dbReference type="InterPro" id="IPR051112">
    <property type="entry name" value="CWC26_splicing_factor"/>
</dbReference>
<dbReference type="Pfam" id="PF09736">
    <property type="entry name" value="Bud13"/>
    <property type="match status" value="1"/>
</dbReference>
<feature type="compositionally biased region" description="Pro residues" evidence="2">
    <location>
        <begin position="115"/>
        <end position="133"/>
    </location>
</feature>
<comment type="similarity">
    <text evidence="1">Belongs to the CWC26 family.</text>
</comment>
<evidence type="ECO:0000256" key="1">
    <source>
        <dbReference type="ARBA" id="ARBA00011069"/>
    </source>
</evidence>
<dbReference type="FunCoup" id="A0A4Q1BLF0">
    <property type="interactions" value="75"/>
</dbReference>
<accession>A0A4Q1BLF0</accession>
<protein>
    <submittedName>
        <fullName evidence="3">Pre-mRNA-splicing factor CWC26</fullName>
    </submittedName>
</protein>
<dbReference type="GO" id="GO:0000398">
    <property type="term" value="P:mRNA splicing, via spliceosome"/>
    <property type="evidence" value="ECO:0007669"/>
    <property type="project" value="TreeGrafter"/>
</dbReference>
<gene>
    <name evidence="3" type="ORF">M231_04100</name>
</gene>
<dbReference type="VEuPathDB" id="FungiDB:TREMEDRAFT_68663"/>
<feature type="compositionally biased region" description="Low complexity" evidence="2">
    <location>
        <begin position="155"/>
        <end position="164"/>
    </location>
</feature>
<dbReference type="GO" id="GO:0003723">
    <property type="term" value="F:RNA binding"/>
    <property type="evidence" value="ECO:0007669"/>
    <property type="project" value="TreeGrafter"/>
</dbReference>
<name>A0A4Q1BLF0_TREME</name>
<evidence type="ECO:0000313" key="3">
    <source>
        <dbReference type="EMBL" id="RXK38594.1"/>
    </source>
</evidence>
<dbReference type="STRING" id="5217.A0A4Q1BLF0"/>
<feature type="region of interest" description="Disordered" evidence="2">
    <location>
        <begin position="260"/>
        <end position="289"/>
    </location>
</feature>
<feature type="compositionally biased region" description="Basic and acidic residues" evidence="2">
    <location>
        <begin position="165"/>
        <end position="211"/>
    </location>
</feature>
<feature type="compositionally biased region" description="Low complexity" evidence="2">
    <location>
        <begin position="98"/>
        <end position="109"/>
    </location>
</feature>
<dbReference type="EMBL" id="SDIL01000045">
    <property type="protein sequence ID" value="RXK38594.1"/>
    <property type="molecule type" value="Genomic_DNA"/>
</dbReference>
<evidence type="ECO:0000256" key="2">
    <source>
        <dbReference type="SAM" id="MobiDB-lite"/>
    </source>
</evidence>
<feature type="region of interest" description="Disordered" evidence="2">
    <location>
        <begin position="87"/>
        <end position="241"/>
    </location>
</feature>
<dbReference type="Proteomes" id="UP000289152">
    <property type="component" value="Unassembled WGS sequence"/>
</dbReference>
<dbReference type="GO" id="GO:0005684">
    <property type="term" value="C:U2-type spliceosomal complex"/>
    <property type="evidence" value="ECO:0007669"/>
    <property type="project" value="TreeGrafter"/>
</dbReference>
<dbReference type="InterPro" id="IPR018609">
    <property type="entry name" value="Bud13"/>
</dbReference>
<dbReference type="GO" id="GO:0070274">
    <property type="term" value="C:RES complex"/>
    <property type="evidence" value="ECO:0007669"/>
    <property type="project" value="TreeGrafter"/>
</dbReference>
<feature type="compositionally biased region" description="Basic residues" evidence="2">
    <location>
        <begin position="264"/>
        <end position="274"/>
    </location>
</feature>
<feature type="compositionally biased region" description="Polar residues" evidence="2">
    <location>
        <begin position="87"/>
        <end position="97"/>
    </location>
</feature>
<dbReference type="InParanoid" id="A0A4Q1BLF0"/>
<feature type="compositionally biased region" description="Basic and acidic residues" evidence="2">
    <location>
        <begin position="218"/>
        <end position="236"/>
    </location>
</feature>
<dbReference type="PANTHER" id="PTHR31809">
    <property type="entry name" value="BUD13 HOMOLOG"/>
    <property type="match status" value="1"/>
</dbReference>
<evidence type="ECO:0000313" key="4">
    <source>
        <dbReference type="Proteomes" id="UP000289152"/>
    </source>
</evidence>
<organism evidence="3 4">
    <name type="scientific">Tremella mesenterica</name>
    <name type="common">Jelly fungus</name>
    <dbReference type="NCBI Taxonomy" id="5217"/>
    <lineage>
        <taxon>Eukaryota</taxon>
        <taxon>Fungi</taxon>
        <taxon>Dikarya</taxon>
        <taxon>Basidiomycota</taxon>
        <taxon>Agaricomycotina</taxon>
        <taxon>Tremellomycetes</taxon>
        <taxon>Tremellales</taxon>
        <taxon>Tremellaceae</taxon>
        <taxon>Tremella</taxon>
    </lineage>
</organism>
<keyword evidence="4" id="KW-1185">Reference proteome</keyword>
<dbReference type="OrthoDB" id="6022at2759"/>